<organism evidence="2 3">
    <name type="scientific">Planoprotostelium fungivorum</name>
    <dbReference type="NCBI Taxonomy" id="1890364"/>
    <lineage>
        <taxon>Eukaryota</taxon>
        <taxon>Amoebozoa</taxon>
        <taxon>Evosea</taxon>
        <taxon>Variosea</taxon>
        <taxon>Cavosteliida</taxon>
        <taxon>Cavosteliaceae</taxon>
        <taxon>Planoprotostelium</taxon>
    </lineage>
</organism>
<feature type="region of interest" description="Disordered" evidence="1">
    <location>
        <begin position="337"/>
        <end position="388"/>
    </location>
</feature>
<evidence type="ECO:0000313" key="3">
    <source>
        <dbReference type="Proteomes" id="UP000241769"/>
    </source>
</evidence>
<dbReference type="AlphaFoldDB" id="A0A2P6NPC3"/>
<keyword evidence="3" id="KW-1185">Reference proteome</keyword>
<feature type="compositionally biased region" description="Low complexity" evidence="1">
    <location>
        <begin position="346"/>
        <end position="364"/>
    </location>
</feature>
<comment type="caution">
    <text evidence="2">The sequence shown here is derived from an EMBL/GenBank/DDBJ whole genome shotgun (WGS) entry which is preliminary data.</text>
</comment>
<name>A0A2P6NPC3_9EUKA</name>
<sequence length="408" mass="44491">MYYKGMLINRGATNANTVLVPDKIILRTSSHDLSSWAVLGLSGAGHHANTDQRLCLDNSMFMGAYMVHRRNRPSYANQCNGPFAQKDDINYPYPLAFPDLNVDFLAATQKYMDVMQYQFDRPTGTILNETQTYPTNITYSNVLTLGSHASGADVLYGRFQHEGLSVRRQVIMTDNGVMVVKDTYTASSNLAYPVKAGINWRLWDNVTLSGPTWALQAPRTITYNDRKQPLNETTQTLFSMHSDLSTANYGFRTEFDDFGFPVTNFFAWTLLKGGDNVTFYTLISTVRGQAISGAALKTIVEAIKVDHTAKNFTVSSDSTTDYTFSFQPMSFSSVTREVGTSGVNGGSSSTSSTTSESDGQGTTSVTVDGPTTSGTRDGPVVTSSPSSEGCSTVVSVLWIAVACLMVIL</sequence>
<reference evidence="2 3" key="1">
    <citation type="journal article" date="2018" name="Genome Biol. Evol.">
        <title>Multiple Roots of Fruiting Body Formation in Amoebozoa.</title>
        <authorList>
            <person name="Hillmann F."/>
            <person name="Forbes G."/>
            <person name="Novohradska S."/>
            <person name="Ferling I."/>
            <person name="Riege K."/>
            <person name="Groth M."/>
            <person name="Westermann M."/>
            <person name="Marz M."/>
            <person name="Spaller T."/>
            <person name="Winckler T."/>
            <person name="Schaap P."/>
            <person name="Glockner G."/>
        </authorList>
    </citation>
    <scope>NUCLEOTIDE SEQUENCE [LARGE SCALE GENOMIC DNA]</scope>
    <source>
        <strain evidence="2 3">Jena</strain>
    </source>
</reference>
<protein>
    <submittedName>
        <fullName evidence="2">Uncharacterized protein</fullName>
    </submittedName>
</protein>
<dbReference type="EMBL" id="MDYQ01000039">
    <property type="protein sequence ID" value="PRP85803.1"/>
    <property type="molecule type" value="Genomic_DNA"/>
</dbReference>
<dbReference type="InParanoid" id="A0A2P6NPC3"/>
<gene>
    <name evidence="2" type="ORF">PROFUN_05995</name>
</gene>
<proteinExistence type="predicted"/>
<accession>A0A2P6NPC3</accession>
<feature type="compositionally biased region" description="Polar residues" evidence="1">
    <location>
        <begin position="365"/>
        <end position="388"/>
    </location>
</feature>
<dbReference type="Proteomes" id="UP000241769">
    <property type="component" value="Unassembled WGS sequence"/>
</dbReference>
<evidence type="ECO:0000256" key="1">
    <source>
        <dbReference type="SAM" id="MobiDB-lite"/>
    </source>
</evidence>
<evidence type="ECO:0000313" key="2">
    <source>
        <dbReference type="EMBL" id="PRP85803.1"/>
    </source>
</evidence>